<evidence type="ECO:0000256" key="1">
    <source>
        <dbReference type="ARBA" id="ARBA00005417"/>
    </source>
</evidence>
<dbReference type="InterPro" id="IPR003593">
    <property type="entry name" value="AAA+_ATPase"/>
</dbReference>
<dbReference type="NCBIfam" id="TIGR01727">
    <property type="entry name" value="oligo_HPY"/>
    <property type="match status" value="1"/>
</dbReference>
<comment type="similarity">
    <text evidence="1">Belongs to the ABC transporter superfamily.</text>
</comment>
<dbReference type="InterPro" id="IPR013563">
    <property type="entry name" value="Oligopep_ABC_C"/>
</dbReference>
<dbReference type="GO" id="GO:0016887">
    <property type="term" value="F:ATP hydrolysis activity"/>
    <property type="evidence" value="ECO:0007669"/>
    <property type="project" value="InterPro"/>
</dbReference>
<evidence type="ECO:0000256" key="3">
    <source>
        <dbReference type="ARBA" id="ARBA00022741"/>
    </source>
</evidence>
<dbReference type="SMART" id="SM00382">
    <property type="entry name" value="AAA"/>
    <property type="match status" value="1"/>
</dbReference>
<dbReference type="GO" id="GO:0005524">
    <property type="term" value="F:ATP binding"/>
    <property type="evidence" value="ECO:0007669"/>
    <property type="project" value="UniProtKB-KW"/>
</dbReference>
<keyword evidence="2" id="KW-0813">Transport</keyword>
<dbReference type="FunFam" id="3.40.50.300:FF:000016">
    <property type="entry name" value="Oligopeptide ABC transporter ATP-binding component"/>
    <property type="match status" value="1"/>
</dbReference>
<keyword evidence="4" id="KW-0067">ATP-binding</keyword>
<dbReference type="GO" id="GO:0015833">
    <property type="term" value="P:peptide transport"/>
    <property type="evidence" value="ECO:0007669"/>
    <property type="project" value="InterPro"/>
</dbReference>
<gene>
    <name evidence="6" type="ORF">METZ01_LOCUS80270</name>
</gene>
<dbReference type="InterPro" id="IPR027417">
    <property type="entry name" value="P-loop_NTPase"/>
</dbReference>
<dbReference type="PROSITE" id="PS00211">
    <property type="entry name" value="ABC_TRANSPORTER_1"/>
    <property type="match status" value="1"/>
</dbReference>
<dbReference type="Pfam" id="PF00005">
    <property type="entry name" value="ABC_tran"/>
    <property type="match status" value="1"/>
</dbReference>
<dbReference type="Pfam" id="PF08352">
    <property type="entry name" value="oligo_HPY"/>
    <property type="match status" value="1"/>
</dbReference>
<organism evidence="6">
    <name type="scientific">marine metagenome</name>
    <dbReference type="NCBI Taxonomy" id="408172"/>
    <lineage>
        <taxon>unclassified sequences</taxon>
        <taxon>metagenomes</taxon>
        <taxon>ecological metagenomes</taxon>
    </lineage>
</organism>
<sequence length="325" mass="35782">MFGRPTGYTKAVDGVSFEIRRGETFGVVGESGSGKTTLGRAVLRAIEPTGGEIIYHRDGNTIDIMGLKRNSLRGMWRHMQMIFQDPYSSLNPRMTVRDVLSEPLVANKLAKGAELNDCVVDIARCCGLDVEHLSRYPHAFSGGQRQRIAIARTLVLRPEFIVCDEPVSALDVSIQAQILNLLKDLQQQFDLTFLFIAHDLTAVSYICDRVAVMYLGQIVEVAPTEALYYSPKHPYTEALMSAIPEADPSQIMKPVLLEGERPSPANPPVGCRFHTRCQYVTQICLESSPALKEGESGHLVACHRAGELTLKGALEHGASISTETR</sequence>
<dbReference type="PROSITE" id="PS50893">
    <property type="entry name" value="ABC_TRANSPORTER_2"/>
    <property type="match status" value="1"/>
</dbReference>
<evidence type="ECO:0000259" key="5">
    <source>
        <dbReference type="PROSITE" id="PS50893"/>
    </source>
</evidence>
<dbReference type="PANTHER" id="PTHR43776">
    <property type="entry name" value="TRANSPORT ATP-BINDING PROTEIN"/>
    <property type="match status" value="1"/>
</dbReference>
<protein>
    <recommendedName>
        <fullName evidence="5">ABC transporter domain-containing protein</fullName>
    </recommendedName>
</protein>
<dbReference type="Gene3D" id="3.40.50.300">
    <property type="entry name" value="P-loop containing nucleotide triphosphate hydrolases"/>
    <property type="match status" value="1"/>
</dbReference>
<dbReference type="AlphaFoldDB" id="A0A381UGV0"/>
<accession>A0A381UGV0</accession>
<dbReference type="InterPro" id="IPR050319">
    <property type="entry name" value="ABC_transp_ATP-bind"/>
</dbReference>
<dbReference type="InterPro" id="IPR003439">
    <property type="entry name" value="ABC_transporter-like_ATP-bd"/>
</dbReference>
<proteinExistence type="inferred from homology"/>
<dbReference type="InterPro" id="IPR017871">
    <property type="entry name" value="ABC_transporter-like_CS"/>
</dbReference>
<evidence type="ECO:0000256" key="4">
    <source>
        <dbReference type="ARBA" id="ARBA00022840"/>
    </source>
</evidence>
<evidence type="ECO:0000256" key="2">
    <source>
        <dbReference type="ARBA" id="ARBA00022448"/>
    </source>
</evidence>
<dbReference type="GO" id="GO:0055085">
    <property type="term" value="P:transmembrane transport"/>
    <property type="evidence" value="ECO:0007669"/>
    <property type="project" value="UniProtKB-ARBA"/>
</dbReference>
<dbReference type="CDD" id="cd03257">
    <property type="entry name" value="ABC_NikE_OppD_transporters"/>
    <property type="match status" value="1"/>
</dbReference>
<reference evidence="6" key="1">
    <citation type="submission" date="2018-05" db="EMBL/GenBank/DDBJ databases">
        <authorList>
            <person name="Lanie J.A."/>
            <person name="Ng W.-L."/>
            <person name="Kazmierczak K.M."/>
            <person name="Andrzejewski T.M."/>
            <person name="Davidsen T.M."/>
            <person name="Wayne K.J."/>
            <person name="Tettelin H."/>
            <person name="Glass J.I."/>
            <person name="Rusch D."/>
            <person name="Podicherti R."/>
            <person name="Tsui H.-C.T."/>
            <person name="Winkler M.E."/>
        </authorList>
    </citation>
    <scope>NUCLEOTIDE SEQUENCE</scope>
</reference>
<keyword evidence="3" id="KW-0547">Nucleotide-binding</keyword>
<evidence type="ECO:0000313" key="6">
    <source>
        <dbReference type="EMBL" id="SVA27416.1"/>
    </source>
</evidence>
<dbReference type="PANTHER" id="PTHR43776:SF7">
    <property type="entry name" value="D,D-DIPEPTIDE TRANSPORT ATP-BINDING PROTEIN DDPF-RELATED"/>
    <property type="match status" value="1"/>
</dbReference>
<dbReference type="SUPFAM" id="SSF52540">
    <property type="entry name" value="P-loop containing nucleoside triphosphate hydrolases"/>
    <property type="match status" value="1"/>
</dbReference>
<dbReference type="EMBL" id="UINC01006419">
    <property type="protein sequence ID" value="SVA27416.1"/>
    <property type="molecule type" value="Genomic_DNA"/>
</dbReference>
<feature type="domain" description="ABC transporter" evidence="5">
    <location>
        <begin position="1"/>
        <end position="240"/>
    </location>
</feature>
<name>A0A381UGV0_9ZZZZ</name>